<keyword evidence="7" id="KW-1185">Reference proteome</keyword>
<gene>
    <name evidence="6" type="ORF">QYS49_36765</name>
</gene>
<dbReference type="InterPro" id="IPR029044">
    <property type="entry name" value="Nucleotide-diphossugar_trans"/>
</dbReference>
<evidence type="ECO:0000313" key="7">
    <source>
        <dbReference type="Proteomes" id="UP001230496"/>
    </source>
</evidence>
<feature type="transmembrane region" description="Helical" evidence="4">
    <location>
        <begin position="388"/>
        <end position="409"/>
    </location>
</feature>
<protein>
    <submittedName>
        <fullName evidence="6">Glycosyltransferase</fullName>
        <ecNumber evidence="6">2.4.-.-</ecNumber>
    </submittedName>
</protein>
<feature type="transmembrane region" description="Helical" evidence="4">
    <location>
        <begin position="421"/>
        <end position="446"/>
    </location>
</feature>
<evidence type="ECO:0000313" key="6">
    <source>
        <dbReference type="EMBL" id="WMN10993.1"/>
    </source>
</evidence>
<reference evidence="6 7" key="1">
    <citation type="submission" date="2023-08" db="EMBL/GenBank/DDBJ databases">
        <title>Comparative genomics and taxonomic characterization of three novel marine species of genus Marivirga.</title>
        <authorList>
            <person name="Muhammad N."/>
            <person name="Kim S.-G."/>
        </authorList>
    </citation>
    <scope>NUCLEOTIDE SEQUENCE [LARGE SCALE GENOMIC DNA]</scope>
    <source>
        <strain evidence="6 7">BDSF4-3</strain>
    </source>
</reference>
<feature type="transmembrane region" description="Helical" evidence="4">
    <location>
        <begin position="357"/>
        <end position="382"/>
    </location>
</feature>
<name>A0AA51N9D3_9BACT</name>
<keyword evidence="4" id="KW-1133">Transmembrane helix</keyword>
<dbReference type="SUPFAM" id="SSF53448">
    <property type="entry name" value="Nucleotide-diphospho-sugar transferases"/>
    <property type="match status" value="1"/>
</dbReference>
<evidence type="ECO:0000256" key="1">
    <source>
        <dbReference type="ARBA" id="ARBA00006739"/>
    </source>
</evidence>
<keyword evidence="3 6" id="KW-0808">Transferase</keyword>
<dbReference type="AlphaFoldDB" id="A0AA51N9D3"/>
<sequence length="471" mass="54468">MYQEISQFFNYTIFFYAISIMLFYLVLAVISLFAMREYIRKTKHVYFDDILRSPIAPKISIIAPAYNEELSIVANIRSLLNLHYNNYDIIIVNDGSKDDSLKKMIAEYDLQAIDGLHCVDLPHKEVQNVYRSLNPAFKKLTVIDKKNGGKSDALNAGISNSDAELVACIDVDCVIEEDALLKLVKPYLEETKNRVIAVGGVVRIANDCKIEDGRLIKVKLAKNQLARFQTLEYIRAFLLGRMAWGHLNGLLIISGAFGMFDRKLLIEVGGYDTSTVGEDMELVVRMRRRMAEQKIPYKVAYVPDPLCWTEVPESTNSFFKQRNRWTRGTIETLRSHKKIFLRKKYGLMGMLSYPFWFLYEWLAPIIEFLGALYFLVMALLGWINWPHFYILLTLVYSYAVLISFLALWIEEISYREYSSGRALLTLMFTALIEPIFYHPLTVWAAIKGNFDQFILKKKSWGDQQRKGFKKA</sequence>
<keyword evidence="4" id="KW-0812">Transmembrane</keyword>
<accession>A0AA51N9D3</accession>
<keyword evidence="4" id="KW-0472">Membrane</keyword>
<dbReference type="Proteomes" id="UP001230496">
    <property type="component" value="Chromosome"/>
</dbReference>
<feature type="domain" description="Glycosyltransferase 2-like" evidence="5">
    <location>
        <begin position="60"/>
        <end position="216"/>
    </location>
</feature>
<proteinExistence type="inferred from homology"/>
<evidence type="ECO:0000256" key="4">
    <source>
        <dbReference type="SAM" id="Phobius"/>
    </source>
</evidence>
<dbReference type="Gene3D" id="3.90.550.10">
    <property type="entry name" value="Spore Coat Polysaccharide Biosynthesis Protein SpsA, Chain A"/>
    <property type="match status" value="1"/>
</dbReference>
<feature type="transmembrane region" description="Helical" evidence="4">
    <location>
        <begin position="13"/>
        <end position="34"/>
    </location>
</feature>
<dbReference type="PANTHER" id="PTHR43630:SF1">
    <property type="entry name" value="POLY-BETA-1,6-N-ACETYL-D-GLUCOSAMINE SYNTHASE"/>
    <property type="match status" value="1"/>
</dbReference>
<dbReference type="CDD" id="cd06423">
    <property type="entry name" value="CESA_like"/>
    <property type="match status" value="1"/>
</dbReference>
<dbReference type="KEGG" id="msaa:QYS49_36765"/>
<evidence type="ECO:0000256" key="2">
    <source>
        <dbReference type="ARBA" id="ARBA00022676"/>
    </source>
</evidence>
<dbReference type="Pfam" id="PF00535">
    <property type="entry name" value="Glycos_transf_2"/>
    <property type="match status" value="1"/>
</dbReference>
<evidence type="ECO:0000256" key="3">
    <source>
        <dbReference type="ARBA" id="ARBA00022679"/>
    </source>
</evidence>
<dbReference type="GO" id="GO:0016757">
    <property type="term" value="F:glycosyltransferase activity"/>
    <property type="evidence" value="ECO:0007669"/>
    <property type="project" value="UniProtKB-KW"/>
</dbReference>
<organism evidence="6 7">
    <name type="scientific">Marivirga salinarum</name>
    <dbReference type="NCBI Taxonomy" id="3059078"/>
    <lineage>
        <taxon>Bacteria</taxon>
        <taxon>Pseudomonadati</taxon>
        <taxon>Bacteroidota</taxon>
        <taxon>Cytophagia</taxon>
        <taxon>Cytophagales</taxon>
        <taxon>Marivirgaceae</taxon>
        <taxon>Marivirga</taxon>
    </lineage>
</organism>
<evidence type="ECO:0000259" key="5">
    <source>
        <dbReference type="Pfam" id="PF00535"/>
    </source>
</evidence>
<comment type="similarity">
    <text evidence="1">Belongs to the glycosyltransferase 2 family.</text>
</comment>
<dbReference type="EC" id="2.4.-.-" evidence="6"/>
<keyword evidence="2 6" id="KW-0328">Glycosyltransferase</keyword>
<dbReference type="PANTHER" id="PTHR43630">
    <property type="entry name" value="POLY-BETA-1,6-N-ACETYL-D-GLUCOSAMINE SYNTHASE"/>
    <property type="match status" value="1"/>
</dbReference>
<dbReference type="InterPro" id="IPR001173">
    <property type="entry name" value="Glyco_trans_2-like"/>
</dbReference>
<dbReference type="RefSeq" id="WP_308347659.1">
    <property type="nucleotide sequence ID" value="NZ_CP129971.1"/>
</dbReference>
<dbReference type="EMBL" id="CP129971">
    <property type="protein sequence ID" value="WMN10993.1"/>
    <property type="molecule type" value="Genomic_DNA"/>
</dbReference>